<dbReference type="EMBL" id="LAZR01000705">
    <property type="protein sequence ID" value="KKN60076.1"/>
    <property type="molecule type" value="Genomic_DNA"/>
</dbReference>
<protein>
    <recommendedName>
        <fullName evidence="2">Malectin domain-containing protein</fullName>
    </recommendedName>
</protein>
<organism evidence="1">
    <name type="scientific">marine sediment metagenome</name>
    <dbReference type="NCBI Taxonomy" id="412755"/>
    <lineage>
        <taxon>unclassified sequences</taxon>
        <taxon>metagenomes</taxon>
        <taxon>ecological metagenomes</taxon>
    </lineage>
</organism>
<name>A0A0F9UFS0_9ZZZZ</name>
<evidence type="ECO:0008006" key="2">
    <source>
        <dbReference type="Google" id="ProtNLM"/>
    </source>
</evidence>
<gene>
    <name evidence="1" type="ORF">LCGC14_0535450</name>
</gene>
<dbReference type="AlphaFoldDB" id="A0A0F9UFS0"/>
<sequence>MAIVTGQDILAADVNARSAGHITILLHNYDSIGQGTWVYAQDSPTMFNGIFYPSSAANLDNITYKAFLAVGTYTIRLVCSTNTANGIIDFDIDAVEVASFDTYAGSLIKNVIFTQTGIVVATGGLKSIKMRADGKNGSSSGFTINPIILGLWRTV</sequence>
<proteinExistence type="predicted"/>
<reference evidence="1" key="1">
    <citation type="journal article" date="2015" name="Nature">
        <title>Complex archaea that bridge the gap between prokaryotes and eukaryotes.</title>
        <authorList>
            <person name="Spang A."/>
            <person name="Saw J.H."/>
            <person name="Jorgensen S.L."/>
            <person name="Zaremba-Niedzwiedzka K."/>
            <person name="Martijn J."/>
            <person name="Lind A.E."/>
            <person name="van Eijk R."/>
            <person name="Schleper C."/>
            <person name="Guy L."/>
            <person name="Ettema T.J."/>
        </authorList>
    </citation>
    <scope>NUCLEOTIDE SEQUENCE</scope>
</reference>
<evidence type="ECO:0000313" key="1">
    <source>
        <dbReference type="EMBL" id="KKN60076.1"/>
    </source>
</evidence>
<accession>A0A0F9UFS0</accession>
<comment type="caution">
    <text evidence="1">The sequence shown here is derived from an EMBL/GenBank/DDBJ whole genome shotgun (WGS) entry which is preliminary data.</text>
</comment>